<protein>
    <submittedName>
        <fullName evidence="2">Uncharacterized protein</fullName>
    </submittedName>
</protein>
<evidence type="ECO:0000313" key="2">
    <source>
        <dbReference type="EMBL" id="RMZ96438.1"/>
    </source>
</evidence>
<accession>A0A3M7PBK7</accession>
<organism evidence="2 3">
    <name type="scientific">Brachionus plicatilis</name>
    <name type="common">Marine rotifer</name>
    <name type="synonym">Brachionus muelleri</name>
    <dbReference type="NCBI Taxonomy" id="10195"/>
    <lineage>
        <taxon>Eukaryota</taxon>
        <taxon>Metazoa</taxon>
        <taxon>Spiralia</taxon>
        <taxon>Gnathifera</taxon>
        <taxon>Rotifera</taxon>
        <taxon>Eurotatoria</taxon>
        <taxon>Monogononta</taxon>
        <taxon>Pseudotrocha</taxon>
        <taxon>Ploima</taxon>
        <taxon>Brachionidae</taxon>
        <taxon>Brachionus</taxon>
    </lineage>
</organism>
<proteinExistence type="predicted"/>
<dbReference type="AlphaFoldDB" id="A0A3M7PBK7"/>
<evidence type="ECO:0000256" key="1">
    <source>
        <dbReference type="SAM" id="Phobius"/>
    </source>
</evidence>
<keyword evidence="3" id="KW-1185">Reference proteome</keyword>
<keyword evidence="1" id="KW-0812">Transmembrane</keyword>
<dbReference type="EMBL" id="REGN01012194">
    <property type="protein sequence ID" value="RMZ96438.1"/>
    <property type="molecule type" value="Genomic_DNA"/>
</dbReference>
<reference evidence="2 3" key="1">
    <citation type="journal article" date="2018" name="Sci. Rep.">
        <title>Genomic signatures of local adaptation to the degree of environmental predictability in rotifers.</title>
        <authorList>
            <person name="Franch-Gras L."/>
            <person name="Hahn C."/>
            <person name="Garcia-Roger E.M."/>
            <person name="Carmona M.J."/>
            <person name="Serra M."/>
            <person name="Gomez A."/>
        </authorList>
    </citation>
    <scope>NUCLEOTIDE SEQUENCE [LARGE SCALE GENOMIC DNA]</scope>
    <source>
        <strain evidence="2">HYR1</strain>
    </source>
</reference>
<sequence>MAASRFPFKSTAFSSVALTNPSIGDVFAAVMLGLLMIMDLRLIVAGSQKKIQQCAMMNERKLVDAEFHLVHWQKCLY</sequence>
<keyword evidence="1" id="KW-1133">Transmembrane helix</keyword>
<name>A0A3M7PBK7_BRAPC</name>
<comment type="caution">
    <text evidence="2">The sequence shown here is derived from an EMBL/GenBank/DDBJ whole genome shotgun (WGS) entry which is preliminary data.</text>
</comment>
<dbReference type="Proteomes" id="UP000276133">
    <property type="component" value="Unassembled WGS sequence"/>
</dbReference>
<evidence type="ECO:0000313" key="3">
    <source>
        <dbReference type="Proteomes" id="UP000276133"/>
    </source>
</evidence>
<keyword evidence="1" id="KW-0472">Membrane</keyword>
<gene>
    <name evidence="2" type="ORF">BpHYR1_002508</name>
</gene>
<feature type="transmembrane region" description="Helical" evidence="1">
    <location>
        <begin position="26"/>
        <end position="44"/>
    </location>
</feature>